<comment type="similarity">
    <text evidence="3">Belongs to the VAM6/VPS39 family.</text>
</comment>
<keyword evidence="2" id="KW-0472">Membrane</keyword>
<dbReference type="GeneID" id="113217714"/>
<dbReference type="GO" id="GO:0034058">
    <property type="term" value="P:endosomal vesicle fusion"/>
    <property type="evidence" value="ECO:0007669"/>
    <property type="project" value="TreeGrafter"/>
</dbReference>
<comment type="subcellular location">
    <subcellularLocation>
        <location evidence="1">Endomembrane system</location>
        <topology evidence="1">Peripheral membrane protein</topology>
    </subcellularLocation>
</comment>
<protein>
    <submittedName>
        <fullName evidence="7">Vam6/Vps39-like protein</fullName>
    </submittedName>
</protein>
<reference evidence="7" key="1">
    <citation type="submission" date="2025-08" db="UniProtKB">
        <authorList>
            <consortium name="RefSeq"/>
        </authorList>
    </citation>
    <scope>IDENTIFICATION</scope>
    <source>
        <tissue evidence="7">Whole organism</tissue>
    </source>
</reference>
<dbReference type="RefSeq" id="XP_026293524.1">
    <property type="nucleotide sequence ID" value="XM_026437739.2"/>
</dbReference>
<evidence type="ECO:0000256" key="3">
    <source>
        <dbReference type="ARBA" id="ARBA00038201"/>
    </source>
</evidence>
<dbReference type="GO" id="GO:0006886">
    <property type="term" value="P:intracellular protein transport"/>
    <property type="evidence" value="ECO:0007669"/>
    <property type="project" value="UniProtKB-UniRule"/>
</dbReference>
<feature type="domain" description="CNH" evidence="5">
    <location>
        <begin position="14"/>
        <end position="296"/>
    </location>
</feature>
<evidence type="ECO:0000259" key="5">
    <source>
        <dbReference type="PROSITE" id="PS50219"/>
    </source>
</evidence>
<dbReference type="GO" id="GO:0005737">
    <property type="term" value="C:cytoplasm"/>
    <property type="evidence" value="ECO:0007669"/>
    <property type="project" value="TreeGrafter"/>
</dbReference>
<dbReference type="InterPro" id="IPR032914">
    <property type="entry name" value="Vam6/VPS39/TRAP1"/>
</dbReference>
<dbReference type="GO" id="GO:0016020">
    <property type="term" value="C:membrane"/>
    <property type="evidence" value="ECO:0007669"/>
    <property type="project" value="TreeGrafter"/>
</dbReference>
<evidence type="ECO:0000313" key="7">
    <source>
        <dbReference type="RefSeq" id="XP_026293524.1"/>
    </source>
</evidence>
<organism evidence="6 7">
    <name type="scientific">Frankliniella occidentalis</name>
    <name type="common">Western flower thrips</name>
    <name type="synonym">Euthrips occidentalis</name>
    <dbReference type="NCBI Taxonomy" id="133901"/>
    <lineage>
        <taxon>Eukaryota</taxon>
        <taxon>Metazoa</taxon>
        <taxon>Ecdysozoa</taxon>
        <taxon>Arthropoda</taxon>
        <taxon>Hexapoda</taxon>
        <taxon>Insecta</taxon>
        <taxon>Pterygota</taxon>
        <taxon>Neoptera</taxon>
        <taxon>Paraneoptera</taxon>
        <taxon>Thysanoptera</taxon>
        <taxon>Terebrantia</taxon>
        <taxon>Thripoidea</taxon>
        <taxon>Thripidae</taxon>
        <taxon>Frankliniella</taxon>
    </lineage>
</organism>
<dbReference type="KEGG" id="foc:113217714"/>
<evidence type="ECO:0000313" key="6">
    <source>
        <dbReference type="Proteomes" id="UP000504606"/>
    </source>
</evidence>
<evidence type="ECO:0000256" key="2">
    <source>
        <dbReference type="ARBA" id="ARBA00023136"/>
    </source>
</evidence>
<dbReference type="OrthoDB" id="5325112at2759"/>
<dbReference type="InterPro" id="IPR001180">
    <property type="entry name" value="CNH_dom"/>
</dbReference>
<evidence type="ECO:0000256" key="1">
    <source>
        <dbReference type="ARBA" id="ARBA00004184"/>
    </source>
</evidence>
<dbReference type="InterPro" id="IPR019453">
    <property type="entry name" value="VPS39/TGFA1_Znf"/>
</dbReference>
<accession>A0A6J1TJ33</accession>
<keyword evidence="6" id="KW-1185">Reference proteome</keyword>
<feature type="repeat" description="CHCR" evidence="4">
    <location>
        <begin position="592"/>
        <end position="751"/>
    </location>
</feature>
<dbReference type="PANTHER" id="PTHR12894">
    <property type="entry name" value="CNH DOMAIN CONTAINING"/>
    <property type="match status" value="1"/>
</dbReference>
<dbReference type="PANTHER" id="PTHR12894:SF49">
    <property type="entry name" value="VAM6_VPS39-LIKE PROTEIN"/>
    <property type="match status" value="1"/>
</dbReference>
<dbReference type="InterPro" id="IPR000547">
    <property type="entry name" value="Clathrin_H-chain/VPS_repeat"/>
</dbReference>
<dbReference type="InterPro" id="IPR019452">
    <property type="entry name" value="VPS39/TGF_beta_rcpt-assoc_1"/>
</dbReference>
<dbReference type="GO" id="GO:0012505">
    <property type="term" value="C:endomembrane system"/>
    <property type="evidence" value="ECO:0007669"/>
    <property type="project" value="UniProtKB-SubCell"/>
</dbReference>
<dbReference type="PROSITE" id="PS50236">
    <property type="entry name" value="CHCR"/>
    <property type="match status" value="1"/>
</dbReference>
<dbReference type="Proteomes" id="UP000504606">
    <property type="component" value="Unplaced"/>
</dbReference>
<dbReference type="Pfam" id="PF00780">
    <property type="entry name" value="CNH"/>
    <property type="match status" value="1"/>
</dbReference>
<sequence length="885" mass="101326">MYEAYECSQLLKLSVQIECIAAYDDNLLVGTKVGHLLMYSISSRYSDNKNEVHLLRYNRTFSKKPIQQLAVVQEHQLLISLSDNIICVHDIAAINFPTICTVPETKGATLFSVDIKRTVTQSGKTSVIVRMCVVVKRKLLLFYWKNGSFHPLMEELSMPDTPKALAWIKETICVGFKGDSVYMLYHLNRDSKKDNSQTPLCPPGNRPPSVLEMNDEIFILGKDNSSIFVGTDGEAASLKQMKWESVPKDLVYDEPYIVALFPDSLEIRTVEPSLIVQMQKVKDPRIIIRCRSGLLYVASDEHVWCLQNVTWSRQIHFLLEQKQFQLALKIANISDEPSEDKARNVHQIQTLYAYDLFNKKQFKESMEQFLKLETDPTEVIKLFPNLLPQQARTRPAVDAVVQLADMDLESGLLALIEYLTKVRLSKKAEKERKDKEQAERDTKRKLGKLTLVVEKEIDTESANHDKFSKATEQLFQIIDTTLLKCYLQTNDAFVAPLIRLNHCHLGEAEKMLKKHEKNSELIILYQTKGLHKKALELLQKQSTQQDPSLQGHYRTVLYLQNLGRDYIELIFQFAGWVLEQHPTDGLSIFIEDMPEVEGLPRPKVLDFLLRLHKSLVIPYLEHVIHVWKDESTILHDALVHQYREQAATLLAGGKLAEGKVVRAKLLSFLESSNNYSPENALVQFPYDSMFEERAVILGKLGKHEQVLSIYVMMLGNVSQAIKYCHDVYRSEREGADEVYVLLIKMLISPPDSWLRGVPVSPATSKPDLETALSLLEEHASKIHPIQALEVLPDTVPICRIRHFLESSLQKQLNERRRILVLKSLTVAENLQVQEQRMHYESQSIKMTELNVCSVCKKRFGNQSAFALYPDGDVVHFSCQDRKAQQ</sequence>
<dbReference type="CTD" id="23339"/>
<name>A0A6J1TJ33_FRAOC</name>
<dbReference type="Pfam" id="PF10366">
    <property type="entry name" value="Vps39_1"/>
    <property type="match status" value="1"/>
</dbReference>
<dbReference type="SMART" id="SM00036">
    <property type="entry name" value="CNH"/>
    <property type="match status" value="1"/>
</dbReference>
<dbReference type="PROSITE" id="PS50219">
    <property type="entry name" value="CNH"/>
    <property type="match status" value="1"/>
</dbReference>
<gene>
    <name evidence="7" type="primary">LOC113217714</name>
</gene>
<proteinExistence type="inferred from homology"/>
<dbReference type="AlphaFoldDB" id="A0A6J1TJ33"/>
<dbReference type="GO" id="GO:0006914">
    <property type="term" value="P:autophagy"/>
    <property type="evidence" value="ECO:0007669"/>
    <property type="project" value="TreeGrafter"/>
</dbReference>
<dbReference type="Pfam" id="PF10367">
    <property type="entry name" value="zf-Vps39_C"/>
    <property type="match status" value="1"/>
</dbReference>
<evidence type="ECO:0000256" key="4">
    <source>
        <dbReference type="PROSITE-ProRule" id="PRU01006"/>
    </source>
</evidence>